<evidence type="ECO:0000256" key="1">
    <source>
        <dbReference type="HAMAP-Rule" id="MF_00386"/>
    </source>
</evidence>
<comment type="similarity">
    <text evidence="1">Belongs to the UPF0161 family.</text>
</comment>
<evidence type="ECO:0000313" key="3">
    <source>
        <dbReference type="Proteomes" id="UP000178168"/>
    </source>
</evidence>
<name>A0A1G2SIX8_9BACT</name>
<dbReference type="PANTHER" id="PTHR33383:SF1">
    <property type="entry name" value="MEMBRANE PROTEIN INSERTION EFFICIENCY FACTOR-RELATED"/>
    <property type="match status" value="1"/>
</dbReference>
<dbReference type="GO" id="GO:0005886">
    <property type="term" value="C:plasma membrane"/>
    <property type="evidence" value="ECO:0007669"/>
    <property type="project" value="UniProtKB-SubCell"/>
</dbReference>
<accession>A0A1G2SIX8</accession>
<keyword evidence="1" id="KW-1003">Cell membrane</keyword>
<protein>
    <recommendedName>
        <fullName evidence="1">Putative membrane protein insertion efficiency factor</fullName>
    </recommendedName>
</protein>
<sequence>MFKILTGIPKKLLLVAIGFYQKYLSLDTGLPRRLGLSRGGVCGFYPTCSEYSKEAIEKYGVFKGLWLSLKRIAHCHPWAEPKIDKVP</sequence>
<dbReference type="PANTHER" id="PTHR33383">
    <property type="entry name" value="MEMBRANE PROTEIN INSERTION EFFICIENCY FACTOR-RELATED"/>
    <property type="match status" value="1"/>
</dbReference>
<dbReference type="SMART" id="SM01234">
    <property type="entry name" value="Haemolytic"/>
    <property type="match status" value="1"/>
</dbReference>
<proteinExistence type="inferred from homology"/>
<dbReference type="STRING" id="1802730.A2591_00385"/>
<dbReference type="Proteomes" id="UP000178168">
    <property type="component" value="Unassembled WGS sequence"/>
</dbReference>
<dbReference type="InterPro" id="IPR002696">
    <property type="entry name" value="Membr_insert_effic_factor_YidD"/>
</dbReference>
<dbReference type="HAMAP" id="MF_00386">
    <property type="entry name" value="UPF0161_YidD"/>
    <property type="match status" value="1"/>
</dbReference>
<evidence type="ECO:0000313" key="2">
    <source>
        <dbReference type="EMBL" id="OHA84702.1"/>
    </source>
</evidence>
<organism evidence="2 3">
    <name type="scientific">Candidatus Yonathbacteria bacterium RIFOXYD1_FULL_52_36</name>
    <dbReference type="NCBI Taxonomy" id="1802730"/>
    <lineage>
        <taxon>Bacteria</taxon>
        <taxon>Candidatus Yonathiibacteriota</taxon>
    </lineage>
</organism>
<keyword evidence="1" id="KW-0472">Membrane</keyword>
<reference evidence="2 3" key="1">
    <citation type="journal article" date="2016" name="Nat. Commun.">
        <title>Thousands of microbial genomes shed light on interconnected biogeochemical processes in an aquifer system.</title>
        <authorList>
            <person name="Anantharaman K."/>
            <person name="Brown C.T."/>
            <person name="Hug L.A."/>
            <person name="Sharon I."/>
            <person name="Castelle C.J."/>
            <person name="Probst A.J."/>
            <person name="Thomas B.C."/>
            <person name="Singh A."/>
            <person name="Wilkins M.J."/>
            <person name="Karaoz U."/>
            <person name="Brodie E.L."/>
            <person name="Williams K.H."/>
            <person name="Hubbard S.S."/>
            <person name="Banfield J.F."/>
        </authorList>
    </citation>
    <scope>NUCLEOTIDE SEQUENCE [LARGE SCALE GENOMIC DNA]</scope>
</reference>
<dbReference type="AlphaFoldDB" id="A0A1G2SIX8"/>
<dbReference type="EMBL" id="MHUZ01000036">
    <property type="protein sequence ID" value="OHA84702.1"/>
    <property type="molecule type" value="Genomic_DNA"/>
</dbReference>
<comment type="function">
    <text evidence="1">Could be involved in insertion of integral membrane proteins into the membrane.</text>
</comment>
<gene>
    <name evidence="2" type="ORF">A2591_00385</name>
</gene>
<dbReference type="Pfam" id="PF01809">
    <property type="entry name" value="YidD"/>
    <property type="match status" value="1"/>
</dbReference>
<comment type="subcellular location">
    <subcellularLocation>
        <location evidence="1">Cell membrane</location>
        <topology evidence="1">Peripheral membrane protein</topology>
        <orientation evidence="1">Cytoplasmic side</orientation>
    </subcellularLocation>
</comment>
<comment type="caution">
    <text evidence="2">The sequence shown here is derived from an EMBL/GenBank/DDBJ whole genome shotgun (WGS) entry which is preliminary data.</text>
</comment>
<dbReference type="NCBIfam" id="TIGR00278">
    <property type="entry name" value="membrane protein insertion efficiency factor YidD"/>
    <property type="match status" value="1"/>
</dbReference>